<organism evidence="2 3">
    <name type="scientific">Maribacter aquivivus</name>
    <dbReference type="NCBI Taxonomy" id="228958"/>
    <lineage>
        <taxon>Bacteria</taxon>
        <taxon>Pseudomonadati</taxon>
        <taxon>Bacteroidota</taxon>
        <taxon>Flavobacteriia</taxon>
        <taxon>Flavobacteriales</taxon>
        <taxon>Flavobacteriaceae</taxon>
        <taxon>Maribacter</taxon>
    </lineage>
</organism>
<dbReference type="EMBL" id="FQZX01000002">
    <property type="protein sequence ID" value="SHK12353.1"/>
    <property type="molecule type" value="Genomic_DNA"/>
</dbReference>
<evidence type="ECO:0000313" key="3">
    <source>
        <dbReference type="Proteomes" id="UP000184314"/>
    </source>
</evidence>
<dbReference type="STRING" id="228958.SAMN04488007_2084"/>
<sequence>MKNNQLIRFVKICVLLLSINSIAQDNSQITYPTEDPFQVFENTPKSPEVGSLGNYGNASASPYNGKGNVSVPLYSVNFEGMSIPLALDYNTAGVQVMQDASWVGLNWSLSTTHGISRQVYGIDDLSNRVGGDYDLATTNGYIFNNLNLYLNEGAGRPYHTLDDIFNVHHSFALGVPEGRGSRAIDTQPDVFTLNALGQNYKFILKKKGASNIVDSYVFNNNNVIITLDLSTLEFTLIDEAGFTFTFASKEINTTFNTIQGDSGPQSSYEGAFDLIFASTNRRDSGVIMNWYLDKVISPDDKELNFVYDRGLHFTFPQYSFSYNGGDSKGWGNWASGQRIAGGATSPHTVSTTVIENAYLTEINGDFGKIIFNLGDRLDLSTGNTINILSDNGFNSYVLNTANSTIRSCHGTNQNCGDSTPLLPKKLNGITVENMLGTTVADITFNQSYFNAPQTSATDRERYLRLKLDGVTINDKNYSFGYINPNNLSAKDTYGVDFWGFANGKENTNTSKVPRIGRFLTQRMILPNNLTAIGNDFVYVNGADRGADFRIGQTGLLNVVEYPTGGSTTIQYEGHEAVLVPTPQYEVTEYFPNNERYRWTNMVDESQFNLTYEYLKCSKDADYNYFEKEYPVIQGNASQSTYSLNGVFEVLFPAVIEVNTTVKTQTGWSGMSYWGSYDLIVVENVESGQEYSLLKYSASTSTPDEAEKQVIKSVSVPPGTYKVVRKSLPYLGTDKPAWPGVSTTQSVVTVNSFDQAEPDLSQFLESFKIGGARVRRIVNRNGDGSFISGKSYSYEKPNGFEGLSSSGILMDDLIFHSKTSGFYSYDPTYGDVMFNPYNSVGGNNSAQGSHIGYSYVRESQIDQFNNELGYIERTFQNQKNEYFTNSFDLPYVYDVYSGNGDNFITFLGIKAEWFCSGLTLGNDCGGNVKTYSSSYGKAQIQNTITLGLPLKNGYGYLNGSVLNEKVYDNFGNLMQSQSNEYITMNGNIPPLYFSSFIPYPLIYSTNNTGSTLEVVSQVLMTSEGPWGTTHSTYVPYEFPLHHGLISKIASSESWTRYDNSNMFSKSSSTYNLDTHFLMSQTQTDSKGNENKMEYFYPYDQEVSSNYGMTDLIAENRFSSPVKTNSYLDEQLLYSSLINYNNSAETANKTRPWSVETVKGIENSTNPVREEYIYEKYNASGRVLQIRKIDGTSTAFIWGYNDQHMVAKIENATYDMIENLSLFGSDFNLGANGLSESQIESLRSGLPNSMVSTYNFKPLVGVQNITDPRGYKINYEYDINNRLKSVKDEEGNIVTDYEYKFQN</sequence>
<dbReference type="Proteomes" id="UP000184314">
    <property type="component" value="Unassembled WGS sequence"/>
</dbReference>
<feature type="chain" id="PRO_5012748402" description="YD repeat-containing protein" evidence="1">
    <location>
        <begin position="24"/>
        <end position="1301"/>
    </location>
</feature>
<feature type="signal peptide" evidence="1">
    <location>
        <begin position="1"/>
        <end position="23"/>
    </location>
</feature>
<dbReference type="OrthoDB" id="9814627at2"/>
<gene>
    <name evidence="2" type="ORF">SAMN04488007_2084</name>
</gene>
<dbReference type="RefSeq" id="WP_139251948.1">
    <property type="nucleotide sequence ID" value="NZ_FQZX01000002.1"/>
</dbReference>
<keyword evidence="3" id="KW-1185">Reference proteome</keyword>
<evidence type="ECO:0000313" key="2">
    <source>
        <dbReference type="EMBL" id="SHK12353.1"/>
    </source>
</evidence>
<name>A0A1M6PWH8_9FLAO</name>
<reference evidence="3" key="1">
    <citation type="submission" date="2016-11" db="EMBL/GenBank/DDBJ databases">
        <authorList>
            <person name="Varghese N."/>
            <person name="Submissions S."/>
        </authorList>
    </citation>
    <scope>NUCLEOTIDE SEQUENCE [LARGE SCALE GENOMIC DNA]</scope>
    <source>
        <strain evidence="3">DSM 16478</strain>
    </source>
</reference>
<evidence type="ECO:0008006" key="4">
    <source>
        <dbReference type="Google" id="ProtNLM"/>
    </source>
</evidence>
<accession>A0A1M6PWH8</accession>
<evidence type="ECO:0000256" key="1">
    <source>
        <dbReference type="SAM" id="SignalP"/>
    </source>
</evidence>
<protein>
    <recommendedName>
        <fullName evidence="4">YD repeat-containing protein</fullName>
    </recommendedName>
</protein>
<keyword evidence="1" id="KW-0732">Signal</keyword>
<proteinExistence type="predicted"/>